<evidence type="ECO:0000313" key="3">
    <source>
        <dbReference type="Proteomes" id="UP000001823"/>
    </source>
</evidence>
<dbReference type="PaxDb" id="195103-CPF_1749"/>
<feature type="transmembrane region" description="Helical" evidence="1">
    <location>
        <begin position="132"/>
        <end position="154"/>
    </location>
</feature>
<protein>
    <submittedName>
        <fullName evidence="2">Membrane protein</fullName>
    </submittedName>
</protein>
<feature type="transmembrane region" description="Helical" evidence="1">
    <location>
        <begin position="74"/>
        <end position="91"/>
    </location>
</feature>
<dbReference type="PIRSF" id="PIRSF031501">
    <property type="entry name" value="QueT"/>
    <property type="match status" value="1"/>
</dbReference>
<accession>A0A0H2YQ51</accession>
<dbReference type="RefSeq" id="WP_003457240.1">
    <property type="nucleotide sequence ID" value="NC_008261.1"/>
</dbReference>
<dbReference type="InterPro" id="IPR010387">
    <property type="entry name" value="QueT"/>
</dbReference>
<feature type="transmembrane region" description="Helical" evidence="1">
    <location>
        <begin position="52"/>
        <end position="68"/>
    </location>
</feature>
<dbReference type="HOGENOM" id="CLU_104115_0_0_9"/>
<keyword evidence="1" id="KW-0472">Membrane</keyword>
<dbReference type="eggNOG" id="COG4708">
    <property type="taxonomic scope" value="Bacteria"/>
</dbReference>
<name>A0A0H2YQ51_CLOP1</name>
<dbReference type="AlphaFoldDB" id="A0A0H2YQ51"/>
<gene>
    <name evidence="2" type="ordered locus">CPF_1749</name>
</gene>
<dbReference type="KEGG" id="cpf:CPF_1749"/>
<evidence type="ECO:0000256" key="1">
    <source>
        <dbReference type="SAM" id="Phobius"/>
    </source>
</evidence>
<organism evidence="2 3">
    <name type="scientific">Clostridium perfringens (strain ATCC 13124 / DSM 756 / JCM 1290 / NCIMB 6125 / NCTC 8237 / Type A)</name>
    <dbReference type="NCBI Taxonomy" id="195103"/>
    <lineage>
        <taxon>Bacteria</taxon>
        <taxon>Bacillati</taxon>
        <taxon>Bacillota</taxon>
        <taxon>Clostridia</taxon>
        <taxon>Eubacteriales</taxon>
        <taxon>Clostridiaceae</taxon>
        <taxon>Clostridium</taxon>
    </lineage>
</organism>
<proteinExistence type="predicted"/>
<dbReference type="Gene3D" id="1.10.1760.20">
    <property type="match status" value="1"/>
</dbReference>
<sequence length="167" mass="18475">MTDKNIKRIVISALIAALYATLTIALAPISYLGVQFRISEIMVLLAFYKKDYIVGLTLGCFIANILGPNGTIDIVLGTFATFISVWGIYLTGKYIKGKKAIWIASIWPTIFNGIIIGWMLNYVYGLPLVLSMGQVALGEFVIITVIGVPVFNFINKKYFGKLNIITR</sequence>
<dbReference type="EMBL" id="CP000246">
    <property type="protein sequence ID" value="ABG83005.1"/>
    <property type="molecule type" value="Genomic_DNA"/>
</dbReference>
<keyword evidence="1" id="KW-1133">Transmembrane helix</keyword>
<dbReference type="PANTHER" id="PTHR40044">
    <property type="entry name" value="INTEGRAL MEMBRANE PROTEIN-RELATED"/>
    <property type="match status" value="1"/>
</dbReference>
<dbReference type="Proteomes" id="UP000001823">
    <property type="component" value="Chromosome"/>
</dbReference>
<feature type="transmembrane region" description="Helical" evidence="1">
    <location>
        <begin position="100"/>
        <end position="120"/>
    </location>
</feature>
<reference evidence="2 3" key="1">
    <citation type="journal article" date="2006" name="Genome Res.">
        <title>Skewed genomic variability in strains of the toxigenic bacterial pathogen, Clostridium perfringens.</title>
        <authorList>
            <person name="Myers G.S."/>
            <person name="Rasko D.A."/>
            <person name="Cheung J.K."/>
            <person name="Ravel J."/>
            <person name="Seshadri R."/>
            <person name="Deboy R.T."/>
            <person name="Ren Q."/>
            <person name="Varga J."/>
            <person name="Awad M.M."/>
            <person name="Brinkac L.M."/>
            <person name="Daugherty S.C."/>
            <person name="Haft D.H."/>
            <person name="Dodson R.J."/>
            <person name="Madupu R."/>
            <person name="Nelson W.C."/>
            <person name="Rosovitz M.J."/>
            <person name="Sullivan S.A."/>
            <person name="Khouri H."/>
            <person name="Dimitrov G.I."/>
            <person name="Watkins K.L."/>
            <person name="Mulligan S."/>
            <person name="Benton J."/>
            <person name="Radune D."/>
            <person name="Fisher D.J."/>
            <person name="Atkins H.S."/>
            <person name="Hiscox T."/>
            <person name="Jost B.H."/>
            <person name="Billington S.J."/>
            <person name="Songer J.G."/>
            <person name="McClane B.A."/>
            <person name="Titball R.W."/>
            <person name="Rood J.I."/>
            <person name="Melville S.B."/>
            <person name="Paulsen I.T."/>
        </authorList>
    </citation>
    <scope>NUCLEOTIDE SEQUENCE [LARGE SCALE GENOMIC DNA]</scope>
    <source>
        <strain evidence="3">ATCC 13124 / DSM 756 / JCM 1290 / NCIMB 6125 / NCTC 8237 / S 107 / Type A</strain>
    </source>
</reference>
<feature type="transmembrane region" description="Helical" evidence="1">
    <location>
        <begin position="6"/>
        <end position="31"/>
    </location>
</feature>
<dbReference type="PANTHER" id="PTHR40044:SF1">
    <property type="entry name" value="INTEGRAL MEMBRANE PROTEIN"/>
    <property type="match status" value="1"/>
</dbReference>
<evidence type="ECO:0000313" key="2">
    <source>
        <dbReference type="EMBL" id="ABG83005.1"/>
    </source>
</evidence>
<keyword evidence="1" id="KW-0812">Transmembrane</keyword>
<dbReference type="Pfam" id="PF06177">
    <property type="entry name" value="QueT"/>
    <property type="match status" value="1"/>
</dbReference>
<dbReference type="STRING" id="195103.CPF_1749"/>
<keyword evidence="3" id="KW-1185">Reference proteome</keyword>